<evidence type="ECO:0000313" key="1">
    <source>
        <dbReference type="EMBL" id="CAD8069422.1"/>
    </source>
</evidence>
<keyword evidence="2" id="KW-1185">Reference proteome</keyword>
<proteinExistence type="predicted"/>
<comment type="caution">
    <text evidence="1">The sequence shown here is derived from an EMBL/GenBank/DDBJ whole genome shotgun (WGS) entry which is preliminary data.</text>
</comment>
<reference evidence="1" key="1">
    <citation type="submission" date="2021-01" db="EMBL/GenBank/DDBJ databases">
        <authorList>
            <consortium name="Genoscope - CEA"/>
            <person name="William W."/>
        </authorList>
    </citation>
    <scope>NUCLEOTIDE SEQUENCE</scope>
</reference>
<dbReference type="EMBL" id="CAJJDM010000044">
    <property type="protein sequence ID" value="CAD8069422.1"/>
    <property type="molecule type" value="Genomic_DNA"/>
</dbReference>
<gene>
    <name evidence="1" type="ORF">PPRIM_AZ9-3.1.T0440018</name>
</gene>
<protein>
    <submittedName>
        <fullName evidence="1">Uncharacterized protein</fullName>
    </submittedName>
</protein>
<organism evidence="1 2">
    <name type="scientific">Paramecium primaurelia</name>
    <dbReference type="NCBI Taxonomy" id="5886"/>
    <lineage>
        <taxon>Eukaryota</taxon>
        <taxon>Sar</taxon>
        <taxon>Alveolata</taxon>
        <taxon>Ciliophora</taxon>
        <taxon>Intramacronucleata</taxon>
        <taxon>Oligohymenophorea</taxon>
        <taxon>Peniculida</taxon>
        <taxon>Parameciidae</taxon>
        <taxon>Paramecium</taxon>
    </lineage>
</organism>
<dbReference type="OMA" id="TIYCQSI"/>
<dbReference type="AlphaFoldDB" id="A0A8S1LSW2"/>
<sequence length="405" mass="48024">MFIFIITTIYCQSILDGLKMVEKSLKYTYDNSIIYKNCKPIFGLPCQIQQYQNTQQELKMKNYIDEEANLFLSLIESDQQYHQYYQGTINQIKKEIGLYEINEEYLSILMDFDQFILEKEQKLIEHKYYVELQEREIHSINKTNDTFKDHNGSLFIYFKDLYIPKKTKQNTKTKSNHINIETAEKDGTISFSKGVYLSQFYVKSLKKNSKITLEFLGGKTTDIDIKVDENWVFIKGPVDHQIINITISKYTAIDSILIKLKKLYYTQEQISMLLIQNLLLKQKLLHQDKKLNKQMIEENYEKENKKQKVIILQDLDYDQIDDIIAFLELIELEIKKIKGKSQNKKLNSDQILDIIDQIIKGQDNQKQLEKFQNILEIFFQSNLNEEGIKILYQDLIKAKSDLQEK</sequence>
<evidence type="ECO:0000313" key="2">
    <source>
        <dbReference type="Proteomes" id="UP000688137"/>
    </source>
</evidence>
<name>A0A8S1LSW2_PARPR</name>
<accession>A0A8S1LSW2</accession>
<dbReference type="Proteomes" id="UP000688137">
    <property type="component" value="Unassembled WGS sequence"/>
</dbReference>